<dbReference type="InterPro" id="IPR050090">
    <property type="entry name" value="Tyrosine_recombinase_XerCD"/>
</dbReference>
<dbReference type="Pfam" id="PF00589">
    <property type="entry name" value="Phage_integrase"/>
    <property type="match status" value="1"/>
</dbReference>
<dbReference type="Proteomes" id="UP000216984">
    <property type="component" value="Unassembled WGS sequence"/>
</dbReference>
<keyword evidence="7" id="KW-1185">Reference proteome</keyword>
<evidence type="ECO:0000256" key="1">
    <source>
        <dbReference type="ARBA" id="ARBA00004496"/>
    </source>
</evidence>
<dbReference type="PROSITE" id="PS51898">
    <property type="entry name" value="TYR_RECOMBINASE"/>
    <property type="match status" value="1"/>
</dbReference>
<dbReference type="InterPro" id="IPR002104">
    <property type="entry name" value="Integrase_catalytic"/>
</dbReference>
<evidence type="ECO:0000259" key="5">
    <source>
        <dbReference type="PROSITE" id="PS51898"/>
    </source>
</evidence>
<dbReference type="AlphaFoldDB" id="A0A7Z1DUE4"/>
<dbReference type="GO" id="GO:0006310">
    <property type="term" value="P:DNA recombination"/>
    <property type="evidence" value="ECO:0007669"/>
    <property type="project" value="UniProtKB-KW"/>
</dbReference>
<comment type="subcellular location">
    <subcellularLocation>
        <location evidence="1">Cytoplasm</location>
    </subcellularLocation>
</comment>
<dbReference type="EMBL" id="NEFY01000006">
    <property type="protein sequence ID" value="OZC36165.1"/>
    <property type="molecule type" value="Genomic_DNA"/>
</dbReference>
<gene>
    <name evidence="6" type="ORF">B9Q17_18195</name>
</gene>
<sequence>MNARPGFPGFPLFDTADLIHEQAELALYPDLRAALDAVPINPDKARQDFYTARRFLEKYSDVSGTYNRFRSEIQRFLNYTWLIARRHLAQADSDLITGYFAFLKTPPAPWISRGIYPAFVSQADLRRSNPDWRPMALRSKAVQAPYSVTQASLNASRTALQTFFKYLVAHDYLPKNPMIDVRKRDRNAKPSLNQDRDAEVRRLTDWQWSFLLETLTELADSNPKFERNLFVIVTMKSLFLRASELAPRPVDRNQVRTPCFGDFRRTIVDGEPYWVYSVFGKGDKTRQVTLPDAYLDYLKRWRGHLGLPSPLPVPGESTPILPSAKGDAIGKRQVQRIYEQAMVATADRMEREGFMDEARQMLAIRSETHYLRHTGASQAIEAGADIRHISEELGHANATFTESVYVNSEQARRRTEGRRRRV</sequence>
<dbReference type="GO" id="GO:0003677">
    <property type="term" value="F:DNA binding"/>
    <property type="evidence" value="ECO:0007669"/>
    <property type="project" value="UniProtKB-KW"/>
</dbReference>
<dbReference type="InterPro" id="IPR010998">
    <property type="entry name" value="Integrase_recombinase_N"/>
</dbReference>
<dbReference type="SUPFAM" id="SSF56349">
    <property type="entry name" value="DNA breaking-rejoining enzymes"/>
    <property type="match status" value="1"/>
</dbReference>
<dbReference type="PANTHER" id="PTHR30349">
    <property type="entry name" value="PHAGE INTEGRASE-RELATED"/>
    <property type="match status" value="1"/>
</dbReference>
<organism evidence="6 7">
    <name type="scientific">Marinobacter vinifirmus</name>
    <dbReference type="NCBI Taxonomy" id="355591"/>
    <lineage>
        <taxon>Bacteria</taxon>
        <taxon>Pseudomonadati</taxon>
        <taxon>Pseudomonadota</taxon>
        <taxon>Gammaproteobacteria</taxon>
        <taxon>Pseudomonadales</taxon>
        <taxon>Marinobacteraceae</taxon>
        <taxon>Marinobacter</taxon>
    </lineage>
</organism>
<evidence type="ECO:0000313" key="6">
    <source>
        <dbReference type="EMBL" id="OZC36165.1"/>
    </source>
</evidence>
<evidence type="ECO:0000313" key="7">
    <source>
        <dbReference type="Proteomes" id="UP000216984"/>
    </source>
</evidence>
<accession>A0A7Z1DUE4</accession>
<dbReference type="InterPro" id="IPR011010">
    <property type="entry name" value="DNA_brk_join_enz"/>
</dbReference>
<evidence type="ECO:0000256" key="2">
    <source>
        <dbReference type="ARBA" id="ARBA00022908"/>
    </source>
</evidence>
<keyword evidence="4" id="KW-0233">DNA recombination</keyword>
<keyword evidence="3" id="KW-0238">DNA-binding</keyword>
<name>A0A7Z1DUE4_9GAMM</name>
<keyword evidence="2" id="KW-0229">DNA integration</keyword>
<proteinExistence type="predicted"/>
<reference evidence="6 7" key="1">
    <citation type="submission" date="2017-06" db="EMBL/GenBank/DDBJ databases">
        <title>Draft genome sequence of the halophilic bacterium Marinobacter vinifirmus FB1.</title>
        <authorList>
            <person name="Stepanov V.G."/>
            <person name="Roberts D.J."/>
            <person name="Fox G.E."/>
        </authorList>
    </citation>
    <scope>NUCLEOTIDE SEQUENCE [LARGE SCALE GENOMIC DNA]</scope>
    <source>
        <strain evidence="6 7">FB1</strain>
    </source>
</reference>
<dbReference type="RefSeq" id="WP_094625133.1">
    <property type="nucleotide sequence ID" value="NZ_NEFY01000006.1"/>
</dbReference>
<protein>
    <submittedName>
        <fullName evidence="6">Integrase</fullName>
    </submittedName>
</protein>
<evidence type="ECO:0000256" key="3">
    <source>
        <dbReference type="ARBA" id="ARBA00023125"/>
    </source>
</evidence>
<dbReference type="GO" id="GO:0015074">
    <property type="term" value="P:DNA integration"/>
    <property type="evidence" value="ECO:0007669"/>
    <property type="project" value="UniProtKB-KW"/>
</dbReference>
<evidence type="ECO:0000256" key="4">
    <source>
        <dbReference type="ARBA" id="ARBA00023172"/>
    </source>
</evidence>
<dbReference type="PANTHER" id="PTHR30349:SF77">
    <property type="entry name" value="TYROSINE RECOMBINASE XERC"/>
    <property type="match status" value="1"/>
</dbReference>
<dbReference type="GO" id="GO:0005737">
    <property type="term" value="C:cytoplasm"/>
    <property type="evidence" value="ECO:0007669"/>
    <property type="project" value="UniProtKB-SubCell"/>
</dbReference>
<dbReference type="Gene3D" id="1.10.150.130">
    <property type="match status" value="1"/>
</dbReference>
<dbReference type="Gene3D" id="1.10.443.10">
    <property type="entry name" value="Intergrase catalytic core"/>
    <property type="match status" value="1"/>
</dbReference>
<feature type="domain" description="Tyr recombinase" evidence="5">
    <location>
        <begin position="198"/>
        <end position="418"/>
    </location>
</feature>
<dbReference type="InterPro" id="IPR013762">
    <property type="entry name" value="Integrase-like_cat_sf"/>
</dbReference>
<comment type="caution">
    <text evidence="6">The sequence shown here is derived from an EMBL/GenBank/DDBJ whole genome shotgun (WGS) entry which is preliminary data.</text>
</comment>